<keyword evidence="1" id="KW-0812">Transmembrane</keyword>
<sequence length="80" mass="9200">MISLGTSNRAQNLKKRQRTSQCYSAVRGLAVSVAPCIRRWTTSFVYGRMLVVSSFALPIVLFKFFFRSVVRVRPLERSEK</sequence>
<keyword evidence="1" id="KW-0472">Membrane</keyword>
<evidence type="ECO:0000313" key="2">
    <source>
        <dbReference type="EMBL" id="KAF1949122.1"/>
    </source>
</evidence>
<evidence type="ECO:0000313" key="3">
    <source>
        <dbReference type="Proteomes" id="UP000800035"/>
    </source>
</evidence>
<gene>
    <name evidence="2" type="ORF">CC80DRAFT_279513</name>
</gene>
<dbReference type="AlphaFoldDB" id="A0A6A5TBP8"/>
<dbReference type="EMBL" id="ML977041">
    <property type="protein sequence ID" value="KAF1949122.1"/>
    <property type="molecule type" value="Genomic_DNA"/>
</dbReference>
<accession>A0A6A5TBP8</accession>
<keyword evidence="3" id="KW-1185">Reference proteome</keyword>
<dbReference type="Proteomes" id="UP000800035">
    <property type="component" value="Unassembled WGS sequence"/>
</dbReference>
<reference evidence="2" key="1">
    <citation type="journal article" date="2020" name="Stud. Mycol.">
        <title>101 Dothideomycetes genomes: a test case for predicting lifestyles and emergence of pathogens.</title>
        <authorList>
            <person name="Haridas S."/>
            <person name="Albert R."/>
            <person name="Binder M."/>
            <person name="Bloem J."/>
            <person name="Labutti K."/>
            <person name="Salamov A."/>
            <person name="Andreopoulos B."/>
            <person name="Baker S."/>
            <person name="Barry K."/>
            <person name="Bills G."/>
            <person name="Bluhm B."/>
            <person name="Cannon C."/>
            <person name="Castanera R."/>
            <person name="Culley D."/>
            <person name="Daum C."/>
            <person name="Ezra D."/>
            <person name="Gonzalez J."/>
            <person name="Henrissat B."/>
            <person name="Kuo A."/>
            <person name="Liang C."/>
            <person name="Lipzen A."/>
            <person name="Lutzoni F."/>
            <person name="Magnuson J."/>
            <person name="Mondo S."/>
            <person name="Nolan M."/>
            <person name="Ohm R."/>
            <person name="Pangilinan J."/>
            <person name="Park H.-J."/>
            <person name="Ramirez L."/>
            <person name="Alfaro M."/>
            <person name="Sun H."/>
            <person name="Tritt A."/>
            <person name="Yoshinaga Y."/>
            <person name="Zwiers L.-H."/>
            <person name="Turgeon B."/>
            <person name="Goodwin S."/>
            <person name="Spatafora J."/>
            <person name="Crous P."/>
            <person name="Grigoriev I."/>
        </authorList>
    </citation>
    <scope>NUCLEOTIDE SEQUENCE</scope>
    <source>
        <strain evidence="2">CBS 675.92</strain>
    </source>
</reference>
<name>A0A6A5TBP8_9PLEO</name>
<feature type="transmembrane region" description="Helical" evidence="1">
    <location>
        <begin position="46"/>
        <end position="66"/>
    </location>
</feature>
<organism evidence="2 3">
    <name type="scientific">Byssothecium circinans</name>
    <dbReference type="NCBI Taxonomy" id="147558"/>
    <lineage>
        <taxon>Eukaryota</taxon>
        <taxon>Fungi</taxon>
        <taxon>Dikarya</taxon>
        <taxon>Ascomycota</taxon>
        <taxon>Pezizomycotina</taxon>
        <taxon>Dothideomycetes</taxon>
        <taxon>Pleosporomycetidae</taxon>
        <taxon>Pleosporales</taxon>
        <taxon>Massarineae</taxon>
        <taxon>Massarinaceae</taxon>
        <taxon>Byssothecium</taxon>
    </lineage>
</organism>
<proteinExistence type="predicted"/>
<evidence type="ECO:0000256" key="1">
    <source>
        <dbReference type="SAM" id="Phobius"/>
    </source>
</evidence>
<keyword evidence="1" id="KW-1133">Transmembrane helix</keyword>
<protein>
    <submittedName>
        <fullName evidence="2">Uncharacterized protein</fullName>
    </submittedName>
</protein>